<dbReference type="SUPFAM" id="SSF51246">
    <property type="entry name" value="Rudiment single hybrid motif"/>
    <property type="match status" value="1"/>
</dbReference>
<comment type="caution">
    <text evidence="9">The sequence shown here is derived from an EMBL/GenBank/DDBJ whole genome shotgun (WGS) entry which is preliminary data.</text>
</comment>
<dbReference type="FunFam" id="3.30.470.20:FF:000028">
    <property type="entry name" value="Methylcrotonoyl-CoA carboxylase subunit alpha, mitochondrial"/>
    <property type="match status" value="1"/>
</dbReference>
<dbReference type="Pfam" id="PF00289">
    <property type="entry name" value="Biotin_carb_N"/>
    <property type="match status" value="1"/>
</dbReference>
<dbReference type="InterPro" id="IPR016185">
    <property type="entry name" value="PreATP-grasp_dom_sf"/>
</dbReference>
<dbReference type="SUPFAM" id="SSF52440">
    <property type="entry name" value="PreATP-grasp domain"/>
    <property type="match status" value="1"/>
</dbReference>
<dbReference type="InterPro" id="IPR050856">
    <property type="entry name" value="Biotin_carboxylase_complex"/>
</dbReference>
<accession>A0A7V1PVH2</accession>
<dbReference type="AlphaFoldDB" id="A0A7V1PVH2"/>
<keyword evidence="2 5" id="KW-0547">Nucleotide-binding</keyword>
<dbReference type="FunFam" id="3.30.1490.20:FF:000003">
    <property type="entry name" value="acetyl-CoA carboxylase isoform X1"/>
    <property type="match status" value="1"/>
</dbReference>
<organism evidence="9">
    <name type="scientific">Caldithrix abyssi</name>
    <dbReference type="NCBI Taxonomy" id="187145"/>
    <lineage>
        <taxon>Bacteria</taxon>
        <taxon>Pseudomonadati</taxon>
        <taxon>Calditrichota</taxon>
        <taxon>Calditrichia</taxon>
        <taxon>Calditrichales</taxon>
        <taxon>Calditrichaceae</taxon>
        <taxon>Caldithrix</taxon>
    </lineage>
</organism>
<dbReference type="PROSITE" id="PS50979">
    <property type="entry name" value="BC"/>
    <property type="match status" value="1"/>
</dbReference>
<dbReference type="Pfam" id="PF02786">
    <property type="entry name" value="CPSase_L_D2"/>
    <property type="match status" value="1"/>
</dbReference>
<evidence type="ECO:0000256" key="4">
    <source>
        <dbReference type="ARBA" id="ARBA00023267"/>
    </source>
</evidence>
<dbReference type="GO" id="GO:0005524">
    <property type="term" value="F:ATP binding"/>
    <property type="evidence" value="ECO:0007669"/>
    <property type="project" value="UniProtKB-UniRule"/>
</dbReference>
<dbReference type="PANTHER" id="PTHR18866:SF33">
    <property type="entry name" value="METHYLCROTONOYL-COA CARBOXYLASE SUBUNIT ALPHA, MITOCHONDRIAL-RELATED"/>
    <property type="match status" value="1"/>
</dbReference>
<name>A0A7V1PVH2_CALAY</name>
<dbReference type="InterPro" id="IPR011054">
    <property type="entry name" value="Rudment_hybrid_motif"/>
</dbReference>
<dbReference type="InterPro" id="IPR005482">
    <property type="entry name" value="Biotin_COase_C"/>
</dbReference>
<dbReference type="InterPro" id="IPR011764">
    <property type="entry name" value="Biotin_carboxylation_dom"/>
</dbReference>
<evidence type="ECO:0000256" key="5">
    <source>
        <dbReference type="PROSITE-ProRule" id="PRU00409"/>
    </source>
</evidence>
<evidence type="ECO:0000313" key="9">
    <source>
        <dbReference type="EMBL" id="HED11397.1"/>
    </source>
</evidence>
<evidence type="ECO:0000256" key="6">
    <source>
        <dbReference type="SAM" id="MobiDB-lite"/>
    </source>
</evidence>
<dbReference type="GO" id="GO:0016874">
    <property type="term" value="F:ligase activity"/>
    <property type="evidence" value="ECO:0007669"/>
    <property type="project" value="UniProtKB-KW"/>
</dbReference>
<sequence>MFKKILIANRGEIALRVIRTCAEMGIKSVAVYSDVDANSPFVYSAYEAWPLGGKTSRESYLRWEKILDIAKKSGAEAIHPGYGFLSENADFAEAVEKAGLVFIGPPASAIRLMGNKTAARELMIRNKVPTVPGTENAITDRQLARKVARDIGYPILIKAAAGGGGKGMRLVESDDLFEESLDGAAREAMAAFNDDSVYIEKFVEEPRHIEFQILADNHGNIIHLGERECSIQRRHQKVLEEAPSSLLDEDMRQRMGEAAIQAARACNYRNAGTIEFLVDKHRNFYFLEMNTRLQVEHPVTELVNGLDLVEEQLKIAAGEAMSLTESPKHFFGHAFECRIYAEDPENNWAPSPGVIEFLNPADGPGIREDSGVTQGSEISLYYDPMISKLCAWGRDRQQAGRRMIRALQEYQISGIKTSIPFLIRVLEHPDFQNGDFTTQFIEKEKDWLFGERKEFAEEAALAAILAEMEEKKKVKLVAANGAGSPSSQWKTIRRKEQLRSQ</sequence>
<feature type="domain" description="ATP-grasp" evidence="7">
    <location>
        <begin position="120"/>
        <end position="317"/>
    </location>
</feature>
<dbReference type="SUPFAM" id="SSF56059">
    <property type="entry name" value="Glutathione synthetase ATP-binding domain-like"/>
    <property type="match status" value="1"/>
</dbReference>
<keyword evidence="4" id="KW-0092">Biotin</keyword>
<reference evidence="9" key="1">
    <citation type="journal article" date="2020" name="mSystems">
        <title>Genome- and Community-Level Interaction Insights into Carbon Utilization and Element Cycling Functions of Hydrothermarchaeota in Hydrothermal Sediment.</title>
        <authorList>
            <person name="Zhou Z."/>
            <person name="Liu Y."/>
            <person name="Xu W."/>
            <person name="Pan J."/>
            <person name="Luo Z.H."/>
            <person name="Li M."/>
        </authorList>
    </citation>
    <scope>NUCLEOTIDE SEQUENCE [LARGE SCALE GENOMIC DNA]</scope>
    <source>
        <strain evidence="9">HyVt-456</strain>
    </source>
</reference>
<feature type="domain" description="Biotin carboxylation" evidence="8">
    <location>
        <begin position="1"/>
        <end position="446"/>
    </location>
</feature>
<dbReference type="NCBIfam" id="NF006367">
    <property type="entry name" value="PRK08591.1"/>
    <property type="match status" value="1"/>
</dbReference>
<gene>
    <name evidence="9" type="ORF">ENJ10_11965</name>
</gene>
<keyword evidence="1" id="KW-0436">Ligase</keyword>
<dbReference type="Proteomes" id="UP000886005">
    <property type="component" value="Unassembled WGS sequence"/>
</dbReference>
<evidence type="ECO:0000259" key="8">
    <source>
        <dbReference type="PROSITE" id="PS50979"/>
    </source>
</evidence>
<dbReference type="PROSITE" id="PS50975">
    <property type="entry name" value="ATP_GRASP"/>
    <property type="match status" value="1"/>
</dbReference>
<evidence type="ECO:0000256" key="3">
    <source>
        <dbReference type="ARBA" id="ARBA00022840"/>
    </source>
</evidence>
<evidence type="ECO:0000259" key="7">
    <source>
        <dbReference type="PROSITE" id="PS50975"/>
    </source>
</evidence>
<proteinExistence type="predicted"/>
<dbReference type="InterPro" id="IPR011761">
    <property type="entry name" value="ATP-grasp"/>
</dbReference>
<dbReference type="InterPro" id="IPR005481">
    <property type="entry name" value="BC-like_N"/>
</dbReference>
<dbReference type="FunFam" id="3.40.50.20:FF:000010">
    <property type="entry name" value="Propionyl-CoA carboxylase subunit alpha"/>
    <property type="match status" value="1"/>
</dbReference>
<dbReference type="PROSITE" id="PS00866">
    <property type="entry name" value="CPSASE_1"/>
    <property type="match status" value="1"/>
</dbReference>
<dbReference type="PROSITE" id="PS00867">
    <property type="entry name" value="CPSASE_2"/>
    <property type="match status" value="1"/>
</dbReference>
<protein>
    <submittedName>
        <fullName evidence="9">Acetyl-CoA carboxylase biotin carboxylase subunit</fullName>
    </submittedName>
</protein>
<dbReference type="SMART" id="SM00878">
    <property type="entry name" value="Biotin_carb_C"/>
    <property type="match status" value="1"/>
</dbReference>
<dbReference type="Gene3D" id="3.30.470.20">
    <property type="entry name" value="ATP-grasp fold, B domain"/>
    <property type="match status" value="1"/>
</dbReference>
<evidence type="ECO:0000256" key="2">
    <source>
        <dbReference type="ARBA" id="ARBA00022741"/>
    </source>
</evidence>
<dbReference type="Pfam" id="PF02785">
    <property type="entry name" value="Biotin_carb_C"/>
    <property type="match status" value="1"/>
</dbReference>
<dbReference type="PANTHER" id="PTHR18866">
    <property type="entry name" value="CARBOXYLASE:PYRUVATE/ACETYL-COA/PROPIONYL-COA CARBOXYLASE"/>
    <property type="match status" value="1"/>
</dbReference>
<dbReference type="GO" id="GO:0046872">
    <property type="term" value="F:metal ion binding"/>
    <property type="evidence" value="ECO:0007669"/>
    <property type="project" value="InterPro"/>
</dbReference>
<dbReference type="EMBL" id="DRLD01000332">
    <property type="protein sequence ID" value="HED11397.1"/>
    <property type="molecule type" value="Genomic_DNA"/>
</dbReference>
<feature type="region of interest" description="Disordered" evidence="6">
    <location>
        <begin position="480"/>
        <end position="501"/>
    </location>
</feature>
<evidence type="ECO:0000256" key="1">
    <source>
        <dbReference type="ARBA" id="ARBA00022598"/>
    </source>
</evidence>
<dbReference type="InterPro" id="IPR005479">
    <property type="entry name" value="CPAse_ATP-bd"/>
</dbReference>
<keyword evidence="3 5" id="KW-0067">ATP-binding</keyword>